<dbReference type="InterPro" id="IPR036388">
    <property type="entry name" value="WH-like_DNA-bd_sf"/>
</dbReference>
<dbReference type="EMBL" id="CAXKWB010009865">
    <property type="protein sequence ID" value="CAL4096250.1"/>
    <property type="molecule type" value="Genomic_DNA"/>
</dbReference>
<feature type="non-terminal residue" evidence="5">
    <location>
        <position position="1"/>
    </location>
</feature>
<dbReference type="PRINTS" id="PR00454">
    <property type="entry name" value="ETSDOMAIN"/>
</dbReference>
<comment type="similarity">
    <text evidence="1 3">Belongs to the ETS family.</text>
</comment>
<dbReference type="Pfam" id="PF00178">
    <property type="entry name" value="Ets"/>
    <property type="match status" value="1"/>
</dbReference>
<comment type="caution">
    <text evidence="5">The sequence shown here is derived from an EMBL/GenBank/DDBJ whole genome shotgun (WGS) entry which is preliminary data.</text>
</comment>
<dbReference type="GO" id="GO:0030154">
    <property type="term" value="P:cell differentiation"/>
    <property type="evidence" value="ECO:0007669"/>
    <property type="project" value="TreeGrafter"/>
</dbReference>
<protein>
    <recommendedName>
        <fullName evidence="4">ETS domain-containing protein</fullName>
    </recommendedName>
</protein>
<dbReference type="InterPro" id="IPR000418">
    <property type="entry name" value="Ets_dom"/>
</dbReference>
<dbReference type="SUPFAM" id="SSF46785">
    <property type="entry name" value="Winged helix' DNA-binding domain"/>
    <property type="match status" value="1"/>
</dbReference>
<evidence type="ECO:0000313" key="5">
    <source>
        <dbReference type="EMBL" id="CAL4096250.1"/>
    </source>
</evidence>
<sequence length="328" mass="37843">GGGSPRPRHRAAAYYSRSLPRLSSLTSSAHQSFHSINTEEYFDYTYKSDQPFRERHGEGSRSLPIFKHYRELKSLSGLRSEDFREELRSSTAPSHYDEKSSKSSPYAQIAEKLSSKLVPPDSLCLKTKIKDVYESWTSPSKREECDSTSDILPLSSQEHQSVIAKGDTITMPAVSSTSAVSIHPKPSFQQRIEKDKKEKKYRISENLHILQDLCDRIPTTTRRKTRDPKNWEFLMRLLADSRTNPWIIRWENEAKATFKLIQPDVIVQLWNSRSTKPHVIYEAFARGLRYHYRSGALFLVAEQQMVYGCGPKALEYYKELAKSTQKEK</sequence>
<dbReference type="InterPro" id="IPR036390">
    <property type="entry name" value="WH_DNA-bd_sf"/>
</dbReference>
<dbReference type="GO" id="GO:0043565">
    <property type="term" value="F:sequence-specific DNA binding"/>
    <property type="evidence" value="ECO:0007669"/>
    <property type="project" value="InterPro"/>
</dbReference>
<dbReference type="SMART" id="SM00413">
    <property type="entry name" value="ETS"/>
    <property type="match status" value="1"/>
</dbReference>
<name>A0AAV2QQN0_MEGNR</name>
<dbReference type="GO" id="GO:0000981">
    <property type="term" value="F:DNA-binding transcription factor activity, RNA polymerase II-specific"/>
    <property type="evidence" value="ECO:0007669"/>
    <property type="project" value="TreeGrafter"/>
</dbReference>
<evidence type="ECO:0000256" key="1">
    <source>
        <dbReference type="ARBA" id="ARBA00005562"/>
    </source>
</evidence>
<keyword evidence="3" id="KW-0539">Nucleus</keyword>
<reference evidence="5 6" key="1">
    <citation type="submission" date="2024-05" db="EMBL/GenBank/DDBJ databases">
        <authorList>
            <person name="Wallberg A."/>
        </authorList>
    </citation>
    <scope>NUCLEOTIDE SEQUENCE [LARGE SCALE GENOMIC DNA]</scope>
</reference>
<dbReference type="Proteomes" id="UP001497623">
    <property type="component" value="Unassembled WGS sequence"/>
</dbReference>
<dbReference type="AlphaFoldDB" id="A0AAV2QQN0"/>
<evidence type="ECO:0000256" key="3">
    <source>
        <dbReference type="RuleBase" id="RU004019"/>
    </source>
</evidence>
<dbReference type="PROSITE" id="PS50061">
    <property type="entry name" value="ETS_DOMAIN_3"/>
    <property type="match status" value="1"/>
</dbReference>
<dbReference type="PANTHER" id="PTHR11849">
    <property type="entry name" value="ETS"/>
    <property type="match status" value="1"/>
</dbReference>
<keyword evidence="6" id="KW-1185">Reference proteome</keyword>
<feature type="domain" description="ETS" evidence="4">
    <location>
        <begin position="228"/>
        <end position="310"/>
    </location>
</feature>
<evidence type="ECO:0000313" key="6">
    <source>
        <dbReference type="Proteomes" id="UP001497623"/>
    </source>
</evidence>
<proteinExistence type="inferred from homology"/>
<dbReference type="InterPro" id="IPR046328">
    <property type="entry name" value="ETS_fam"/>
</dbReference>
<evidence type="ECO:0000256" key="2">
    <source>
        <dbReference type="ARBA" id="ARBA00023125"/>
    </source>
</evidence>
<keyword evidence="2 3" id="KW-0238">DNA-binding</keyword>
<comment type="subcellular location">
    <subcellularLocation>
        <location evidence="3">Nucleus</location>
    </subcellularLocation>
</comment>
<gene>
    <name evidence="5" type="ORF">MNOR_LOCUS15637</name>
</gene>
<dbReference type="Gene3D" id="1.10.10.10">
    <property type="entry name" value="Winged helix-like DNA-binding domain superfamily/Winged helix DNA-binding domain"/>
    <property type="match status" value="1"/>
</dbReference>
<evidence type="ECO:0000259" key="4">
    <source>
        <dbReference type="PROSITE" id="PS50061"/>
    </source>
</evidence>
<organism evidence="5 6">
    <name type="scientific">Meganyctiphanes norvegica</name>
    <name type="common">Northern krill</name>
    <name type="synonym">Thysanopoda norvegica</name>
    <dbReference type="NCBI Taxonomy" id="48144"/>
    <lineage>
        <taxon>Eukaryota</taxon>
        <taxon>Metazoa</taxon>
        <taxon>Ecdysozoa</taxon>
        <taxon>Arthropoda</taxon>
        <taxon>Crustacea</taxon>
        <taxon>Multicrustacea</taxon>
        <taxon>Malacostraca</taxon>
        <taxon>Eumalacostraca</taxon>
        <taxon>Eucarida</taxon>
        <taxon>Euphausiacea</taxon>
        <taxon>Euphausiidae</taxon>
        <taxon>Meganyctiphanes</taxon>
    </lineage>
</organism>
<dbReference type="PANTHER" id="PTHR11849:SF190">
    <property type="entry name" value="ETS-DOMAIN PROTEIN"/>
    <property type="match status" value="1"/>
</dbReference>
<accession>A0AAV2QQN0</accession>
<dbReference type="GO" id="GO:0005634">
    <property type="term" value="C:nucleus"/>
    <property type="evidence" value="ECO:0007669"/>
    <property type="project" value="UniProtKB-SubCell"/>
</dbReference>